<evidence type="ECO:0000259" key="3">
    <source>
        <dbReference type="Pfam" id="PF12878"/>
    </source>
</evidence>
<proteinExistence type="predicted"/>
<evidence type="ECO:0000256" key="2">
    <source>
        <dbReference type="SAM" id="Phobius"/>
    </source>
</evidence>
<dbReference type="Pfam" id="PF12878">
    <property type="entry name" value="SICA_beta"/>
    <property type="match status" value="6"/>
</dbReference>
<sequence>MADPGTTGTGTGGGTTPLWQEWMKQALTNGKLKKDGNITEVLRARLDALFVKLKEELNTGEARETKGLCADMDQLVKRRMGNEDASLKVLCKGMVGVRYFVSGLKTQNKKVQVEQNIEDADWYPRCLVGMVALSEIYGDHCDLGRVINLFQTQMDAELKGHLNKGSSSAHSSYFDKCKNITPEDITLGKSILGSEIKTWVQEDKGRAKAYETEKKEYDRLKTKAPAAPGLIAPKNSSALRVGGVMHDADSLCKSSAGSERTSDERKQQLQKNTGSMAKFFGMNVGTTQGSSGNASNPFDALVDENLKLEQNTLENVLKTAFDASTGEVNTNKINDVVKNITNASHQVQAENCIHQKKDNGKDPKPLCDRLRCMKYLWTQTDPPSGQAGGTTTTKDFWEEKVRALWKELSDEMVQANGTEAGIEDCEEVSNGNNGSGKRDATHSEKTACNYLYAGFNKLYEGPTPEAATTSARTTSSSPTGDVLKDNPSFRQTMGCFLLHSYAKYMKDKAICNIDKGIEKAFKLGDELSDGTANANCNTSSGKGPCVPCQWDKNNKLDSCLQNIRIIGTTGSEETAKKKVEDIFKEGNKDKNIPPMLSNINTMSTLCDHMECIASHLNSPSAQSTAVREKTVHIYVYVYMYILIYAYVYIYIHMYVYMYVYVYICIHVYVYTYIYVCIYIFIYSTLQSTFWDATGEVHRLWQVLSTAMITEGETEQDDCGQMEDSTGTARLPTTPEKKACNYLHAGFTKLKKLSSSIKNDGTNYPTLHRDPSFAQTVGCFLLHSYAKQMEDKANCLVESGIKKAFETAGKDLKGGQCKWDDEEYDDCQITTIATSGTTKTKVKEKLNAVQSQITNTLTPTMKDMNETKSLCEKLQCAAGKWFNEHSKHNSGTPTPTKTWCEFWDGAVKNGLQNMFTAIQTTGTTNNTAVCEQFGDENPQSVERKACNHITAGLQHIKEISGNDQLLHQAVDCIALNMYADQIIKKSEDSCPIDKDKIEEMFKKWNNDNSCSGSGNNNCFKCTRHKDFSGCHLSVSDALVETTKNASCNENDKKNVQTQMNKFLNEDKKSPSQFISQVNSTLSTITDITKSSFCTQLQCAAKQYQAKSKNGGTPSWDELWEETGEVKLLWAELSTAMTNTNGNKDNGVQCDKMDDNGSGTGATGTGRTATKPEKKACQYLTLGFNKLKELPDSTTSQTIDDKILSKDPLLRQTVGCILLKEYAKKMEKESKCVINSGLKKAFETAGKSLIGGQCKWDDDDYGKCKISTTNTSGNTTQTAVKDKLTQVKDNIETTAKEILPKINEMKNLCEYIRCAGPKWFKNHSNVNSGTTKNTWCDFWGEEGVKPTLKAMFDNVAQNGIDKSKQTNSICNDFGDENPQSVERKACNHITAGLDYINTITGDTTTQNGNKDDDKFFKQSMMCAALNLYATKIREESNKFCPIDESKIKEMFAAGNGNKGSSCSISGGSVGNNNNCFTCERKEDFKDCDLLVDKELIGTSQPPDPNCNDNEENKKVQEKMNKLLQADLKMQPTLSTINKMDDNFCTQLQCAAKKWNSIKKKNLNPTWDDIESGAKDELTELIKQMTVGQTKSEITKYCNDKEWDNFGHKEKQTNKAACLLFAAGLKHIYTHGNGRVNGPSFGQTMGCLFLKEYAKQLQTMANKKKKGDSWVHPHCSIEDGINHAFGKSSEIMQDTSPCKDTNGTNSCFVCIQKKDDYKNCSIGTDKVQNKVEPLLQSEQSHMEKTLENTVCPILLTDLLTPFLPLAPVSIGLSAMAYYLWKYFGPLGKGGARFRRSPAEIPGPSVQEQVLDHADEGASHEYRLVKERKPRSAPTRTKRSGPVNRRTIIEIHFEVLDECQKGDTQLNQKDFLELLVQEFMGSKFMEEEQVPKEEVLMEGVLMEGVPMESVPMEGVPNLGSGLLV</sequence>
<feature type="compositionally biased region" description="Low complexity" evidence="1">
    <location>
        <begin position="463"/>
        <end position="479"/>
    </location>
</feature>
<keyword evidence="2" id="KW-0812">Transmembrane</keyword>
<evidence type="ECO:0000256" key="1">
    <source>
        <dbReference type="SAM" id="MobiDB-lite"/>
    </source>
</evidence>
<feature type="region of interest" description="Disordered" evidence="1">
    <location>
        <begin position="463"/>
        <end position="485"/>
    </location>
</feature>
<dbReference type="Pfam" id="PF12879">
    <property type="entry name" value="SICA_C"/>
    <property type="match status" value="1"/>
</dbReference>
<reference evidence="7" key="1">
    <citation type="submission" date="2016-05" db="EMBL/GenBank/DDBJ databases">
        <authorList>
            <person name="Sharaf H."/>
        </authorList>
    </citation>
    <scope>NUCLEOTIDE SEQUENCE [LARGE SCALE GENOMIC DNA]</scope>
    <source>
        <strain evidence="7">H</strain>
    </source>
</reference>
<protein>
    <submittedName>
        <fullName evidence="6">SICAvar, type I</fullName>
    </submittedName>
</protein>
<feature type="domain" description="Schizont-infected cell agglutination extracellular beta" evidence="3">
    <location>
        <begin position="1090"/>
        <end position="1264"/>
    </location>
</feature>
<feature type="domain" description="Schizont-infected cell agglutination extracellular beta" evidence="3">
    <location>
        <begin position="366"/>
        <end position="559"/>
    </location>
</feature>
<feature type="region of interest" description="Disordered" evidence="1">
    <location>
        <begin position="418"/>
        <end position="441"/>
    </location>
</feature>
<evidence type="ECO:0000259" key="4">
    <source>
        <dbReference type="Pfam" id="PF12879"/>
    </source>
</evidence>
<gene>
    <name evidence="6" type="ORF">PKNA1_C2_0607400</name>
</gene>
<name>A0A193R2S7_PLAKH</name>
<dbReference type="InterPro" id="IPR024288">
    <property type="entry name" value="SICA_C"/>
</dbReference>
<evidence type="ECO:0000313" key="7">
    <source>
        <dbReference type="Proteomes" id="UP000182128"/>
    </source>
</evidence>
<evidence type="ECO:0000259" key="5">
    <source>
        <dbReference type="Pfam" id="PF12887"/>
    </source>
</evidence>
<keyword evidence="2" id="KW-0472">Membrane</keyword>
<feature type="domain" description="Schizont-infected cell agglutination extracellular alpha" evidence="5">
    <location>
        <begin position="18"/>
        <end position="199"/>
    </location>
</feature>
<feature type="domain" description="Schizont-infected cell agglutination extracellular beta" evidence="3">
    <location>
        <begin position="1305"/>
        <end position="1486"/>
    </location>
</feature>
<organism evidence="6 7">
    <name type="scientific">Plasmodium knowlesi (strain H)</name>
    <dbReference type="NCBI Taxonomy" id="5851"/>
    <lineage>
        <taxon>Eukaryota</taxon>
        <taxon>Sar</taxon>
        <taxon>Alveolata</taxon>
        <taxon>Apicomplexa</taxon>
        <taxon>Aconoidasida</taxon>
        <taxon>Haemosporida</taxon>
        <taxon>Plasmodiidae</taxon>
        <taxon>Plasmodium</taxon>
        <taxon>Plasmodium (Plasmodium)</taxon>
    </lineage>
</organism>
<feature type="region of interest" description="Disordered" evidence="1">
    <location>
        <begin position="250"/>
        <end position="270"/>
    </location>
</feature>
<evidence type="ECO:0000313" key="6">
    <source>
        <dbReference type="EMBL" id="SBO23874.1"/>
    </source>
</evidence>
<dbReference type="EMBL" id="CWHQ02000009">
    <property type="protein sequence ID" value="SBO23874.1"/>
    <property type="molecule type" value="Genomic_DNA"/>
</dbReference>
<dbReference type="InterPro" id="IPR024285">
    <property type="entry name" value="SICA_extracell_b"/>
</dbReference>
<keyword evidence="2" id="KW-1133">Transmembrane helix</keyword>
<feature type="transmembrane region" description="Helical" evidence="2">
    <location>
        <begin position="633"/>
        <end position="651"/>
    </location>
</feature>
<feature type="domain" description="Schizont-infected cell agglutination extracellular beta" evidence="3">
    <location>
        <begin position="1540"/>
        <end position="1719"/>
    </location>
</feature>
<feature type="domain" description="Schizont-infected cell agglutination C-terminal" evidence="4">
    <location>
        <begin position="1778"/>
        <end position="1918"/>
    </location>
</feature>
<accession>A0A193R2S7</accession>
<dbReference type="Pfam" id="PF12887">
    <property type="entry name" value="SICA_alpha"/>
    <property type="match status" value="1"/>
</dbReference>
<feature type="domain" description="Schizont-infected cell agglutination extracellular beta" evidence="3">
    <location>
        <begin position="868"/>
        <end position="1030"/>
    </location>
</feature>
<dbReference type="Proteomes" id="UP000182128">
    <property type="component" value="Unassembled WGS sequence"/>
</dbReference>
<feature type="transmembrane region" description="Helical" evidence="2">
    <location>
        <begin position="658"/>
        <end position="681"/>
    </location>
</feature>
<dbReference type="InterPro" id="IPR024290">
    <property type="entry name" value="SICA_extracell_a"/>
</dbReference>
<feature type="domain" description="Schizont-infected cell agglutination extracellular beta" evidence="3">
    <location>
        <begin position="604"/>
        <end position="828"/>
    </location>
</feature>